<evidence type="ECO:0000313" key="2">
    <source>
        <dbReference type="EMBL" id="KIK05763.1"/>
    </source>
</evidence>
<reference evidence="2 3" key="1">
    <citation type="submission" date="2014-04" db="EMBL/GenBank/DDBJ databases">
        <authorList>
            <consortium name="DOE Joint Genome Institute"/>
            <person name="Kuo A."/>
            <person name="Kohler A."/>
            <person name="Nagy L.G."/>
            <person name="Floudas D."/>
            <person name="Copeland A."/>
            <person name="Barry K.W."/>
            <person name="Cichocki N."/>
            <person name="Veneault-Fourrey C."/>
            <person name="LaButti K."/>
            <person name="Lindquist E.A."/>
            <person name="Lipzen A."/>
            <person name="Lundell T."/>
            <person name="Morin E."/>
            <person name="Murat C."/>
            <person name="Sun H."/>
            <person name="Tunlid A."/>
            <person name="Henrissat B."/>
            <person name="Grigoriev I.V."/>
            <person name="Hibbett D.S."/>
            <person name="Martin F."/>
            <person name="Nordberg H.P."/>
            <person name="Cantor M.N."/>
            <person name="Hua S.X."/>
        </authorList>
    </citation>
    <scope>NUCLEOTIDE SEQUENCE [LARGE SCALE GENOMIC DNA]</scope>
    <source>
        <strain evidence="2 3">LaAM-08-1</strain>
    </source>
</reference>
<gene>
    <name evidence="2" type="ORF">K443DRAFT_674826</name>
</gene>
<protein>
    <submittedName>
        <fullName evidence="2">Uncharacterized protein</fullName>
    </submittedName>
</protein>
<dbReference type="AlphaFoldDB" id="A0A0C9YC65"/>
<proteinExistence type="predicted"/>
<name>A0A0C9YC65_9AGAR</name>
<reference evidence="3" key="2">
    <citation type="submission" date="2015-01" db="EMBL/GenBank/DDBJ databases">
        <title>Evolutionary Origins and Diversification of the Mycorrhizal Mutualists.</title>
        <authorList>
            <consortium name="DOE Joint Genome Institute"/>
            <consortium name="Mycorrhizal Genomics Consortium"/>
            <person name="Kohler A."/>
            <person name="Kuo A."/>
            <person name="Nagy L.G."/>
            <person name="Floudas D."/>
            <person name="Copeland A."/>
            <person name="Barry K.W."/>
            <person name="Cichocki N."/>
            <person name="Veneault-Fourrey C."/>
            <person name="LaButti K."/>
            <person name="Lindquist E.A."/>
            <person name="Lipzen A."/>
            <person name="Lundell T."/>
            <person name="Morin E."/>
            <person name="Murat C."/>
            <person name="Riley R."/>
            <person name="Ohm R."/>
            <person name="Sun H."/>
            <person name="Tunlid A."/>
            <person name="Henrissat B."/>
            <person name="Grigoriev I.V."/>
            <person name="Hibbett D.S."/>
            <person name="Martin F."/>
        </authorList>
    </citation>
    <scope>NUCLEOTIDE SEQUENCE [LARGE SCALE GENOMIC DNA]</scope>
    <source>
        <strain evidence="3">LaAM-08-1</strain>
    </source>
</reference>
<dbReference type="Proteomes" id="UP000054477">
    <property type="component" value="Unassembled WGS sequence"/>
</dbReference>
<evidence type="ECO:0000313" key="3">
    <source>
        <dbReference type="Proteomes" id="UP000054477"/>
    </source>
</evidence>
<feature type="region of interest" description="Disordered" evidence="1">
    <location>
        <begin position="1"/>
        <end position="21"/>
    </location>
</feature>
<dbReference type="HOGENOM" id="CLU_1938505_0_0_1"/>
<keyword evidence="3" id="KW-1185">Reference proteome</keyword>
<accession>A0A0C9YC65</accession>
<evidence type="ECO:0000256" key="1">
    <source>
        <dbReference type="SAM" id="MobiDB-lite"/>
    </source>
</evidence>
<sequence>MGRDHQLGTSKFDGSESPNADRVPLIGAPVTLRANVHDATQIQRSPKPFVGPVVAVGQQTIRWVPFVIDQELTIRATFPKCLVHAFDLVLDSLGVQGYIGQQLCKQGLTMIWRTMDLNSELLSLLVVKAV</sequence>
<organism evidence="2 3">
    <name type="scientific">Laccaria amethystina LaAM-08-1</name>
    <dbReference type="NCBI Taxonomy" id="1095629"/>
    <lineage>
        <taxon>Eukaryota</taxon>
        <taxon>Fungi</taxon>
        <taxon>Dikarya</taxon>
        <taxon>Basidiomycota</taxon>
        <taxon>Agaricomycotina</taxon>
        <taxon>Agaricomycetes</taxon>
        <taxon>Agaricomycetidae</taxon>
        <taxon>Agaricales</taxon>
        <taxon>Agaricineae</taxon>
        <taxon>Hydnangiaceae</taxon>
        <taxon>Laccaria</taxon>
    </lineage>
</organism>
<dbReference type="EMBL" id="KN838557">
    <property type="protein sequence ID" value="KIK05763.1"/>
    <property type="molecule type" value="Genomic_DNA"/>
</dbReference>